<dbReference type="PANTHER" id="PTHR46268:SF15">
    <property type="entry name" value="UNIVERSAL STRESS PROTEIN HP_0031"/>
    <property type="match status" value="1"/>
</dbReference>
<feature type="domain" description="UspA" evidence="2">
    <location>
        <begin position="5"/>
        <end position="152"/>
    </location>
</feature>
<reference evidence="3" key="1">
    <citation type="submission" date="2022-11" db="EMBL/GenBank/DDBJ databases">
        <title>Complete genome sequence of Methanogenium organophilum DSM 3596.</title>
        <authorList>
            <person name="Chen S.-C."/>
            <person name="Lai S.-J."/>
            <person name="You Y.-T."/>
        </authorList>
    </citation>
    <scope>NUCLEOTIDE SEQUENCE</scope>
    <source>
        <strain evidence="3">DSM 3596</strain>
    </source>
</reference>
<dbReference type="KEGG" id="mou:OU421_09575"/>
<accession>A0A9X9T7G5</accession>
<gene>
    <name evidence="3" type="ORF">OU421_09575</name>
</gene>
<evidence type="ECO:0000256" key="1">
    <source>
        <dbReference type="ARBA" id="ARBA00008791"/>
    </source>
</evidence>
<comment type="similarity">
    <text evidence="1">Belongs to the universal stress protein A family.</text>
</comment>
<dbReference type="PANTHER" id="PTHR46268">
    <property type="entry name" value="STRESS RESPONSE PROTEIN NHAX"/>
    <property type="match status" value="1"/>
</dbReference>
<dbReference type="Gene3D" id="3.40.50.620">
    <property type="entry name" value="HUPs"/>
    <property type="match status" value="1"/>
</dbReference>
<evidence type="ECO:0000313" key="3">
    <source>
        <dbReference type="EMBL" id="WAI00670.1"/>
    </source>
</evidence>
<protein>
    <submittedName>
        <fullName evidence="3">Universal stress protein</fullName>
    </submittedName>
</protein>
<dbReference type="Pfam" id="PF00582">
    <property type="entry name" value="Usp"/>
    <property type="match status" value="1"/>
</dbReference>
<dbReference type="InterPro" id="IPR006016">
    <property type="entry name" value="UspA"/>
</dbReference>
<sequence>MIEEMFSTILVATDGSSESLNAVHAAAEEALRHDARLHVICVTNPGALESMVVSPQPDAIDVNYELITEYLAEEAKKALGDAEKEAENVGVSVTLHPVWGDPRQEILRCAEEVGADCIVLGSTGKTGLEALLLGSVSSAVVTHARTNTLVVRLK</sequence>
<dbReference type="AlphaFoldDB" id="A0A9X9T7G5"/>
<dbReference type="GeneID" id="76835351"/>
<keyword evidence="4" id="KW-1185">Reference proteome</keyword>
<proteinExistence type="inferred from homology"/>
<dbReference type="EMBL" id="CP113361">
    <property type="protein sequence ID" value="WAI00670.1"/>
    <property type="molecule type" value="Genomic_DNA"/>
</dbReference>
<dbReference type="SUPFAM" id="SSF52402">
    <property type="entry name" value="Adenine nucleotide alpha hydrolases-like"/>
    <property type="match status" value="1"/>
</dbReference>
<name>A0A9X9T7G5_METOG</name>
<dbReference type="InterPro" id="IPR006015">
    <property type="entry name" value="Universal_stress_UspA"/>
</dbReference>
<dbReference type="InterPro" id="IPR014729">
    <property type="entry name" value="Rossmann-like_a/b/a_fold"/>
</dbReference>
<evidence type="ECO:0000259" key="2">
    <source>
        <dbReference type="Pfam" id="PF00582"/>
    </source>
</evidence>
<dbReference type="CDD" id="cd00293">
    <property type="entry name" value="USP-like"/>
    <property type="match status" value="1"/>
</dbReference>
<dbReference type="PRINTS" id="PR01438">
    <property type="entry name" value="UNVRSLSTRESS"/>
</dbReference>
<dbReference type="RefSeq" id="WP_268185875.1">
    <property type="nucleotide sequence ID" value="NZ_CP113361.1"/>
</dbReference>
<organism evidence="3 4">
    <name type="scientific">Methanogenium organophilum</name>
    <dbReference type="NCBI Taxonomy" id="2199"/>
    <lineage>
        <taxon>Archaea</taxon>
        <taxon>Methanobacteriati</taxon>
        <taxon>Methanobacteriota</taxon>
        <taxon>Stenosarchaea group</taxon>
        <taxon>Methanomicrobia</taxon>
        <taxon>Methanomicrobiales</taxon>
        <taxon>Methanomicrobiaceae</taxon>
        <taxon>Methanogenium</taxon>
    </lineage>
</organism>
<dbReference type="Proteomes" id="UP001163096">
    <property type="component" value="Chromosome"/>
</dbReference>
<evidence type="ECO:0000313" key="4">
    <source>
        <dbReference type="Proteomes" id="UP001163096"/>
    </source>
</evidence>